<dbReference type="AlphaFoldDB" id="A0A0F9WK41"/>
<feature type="non-terminal residue" evidence="1">
    <location>
        <position position="1"/>
    </location>
</feature>
<accession>A0A0F9WK41</accession>
<keyword evidence="2" id="KW-1185">Reference proteome</keyword>
<dbReference type="VEuPathDB" id="MicrosporidiaDB:AAJ76_530000674"/>
<dbReference type="EMBL" id="JPQZ01000511">
    <property type="protein sequence ID" value="KKO73538.1"/>
    <property type="molecule type" value="Genomic_DNA"/>
</dbReference>
<dbReference type="Proteomes" id="UP000034350">
    <property type="component" value="Unassembled WGS sequence"/>
</dbReference>
<name>A0A0F9WK41_9MICR</name>
<protein>
    <submittedName>
        <fullName evidence="1">Uncharacterized protein</fullName>
    </submittedName>
</protein>
<proteinExistence type="predicted"/>
<evidence type="ECO:0000313" key="2">
    <source>
        <dbReference type="Proteomes" id="UP000034350"/>
    </source>
</evidence>
<dbReference type="VEuPathDB" id="MicrosporidiaDB:NCER_102390"/>
<reference evidence="1 2" key="1">
    <citation type="journal article" date="2015" name="Environ. Microbiol.">
        <title>Genome analyses suggest the presence of polyploidy and recent human-driven expansions in eight global populations of the honeybee pathogen Nosema ceranae.</title>
        <authorList>
            <person name="Pelin A."/>
            <person name="Selman M."/>
            <person name="Aris-Brosou S."/>
            <person name="Farinelli L."/>
            <person name="Corradi N."/>
        </authorList>
    </citation>
    <scope>NUCLEOTIDE SEQUENCE [LARGE SCALE GENOMIC DNA]</scope>
    <source>
        <strain evidence="1 2">PA08 1199</strain>
    </source>
</reference>
<dbReference type="GeneID" id="36320887"/>
<dbReference type="OrthoDB" id="6379547at2759"/>
<comment type="caution">
    <text evidence="1">The sequence shown here is derived from an EMBL/GenBank/DDBJ whole genome shotgun (WGS) entry which is preliminary data.</text>
</comment>
<sequence>ATIIDGYAYRCFSKACRSKASPKKGSKMATLNIEFVKILREMYCWVYDYTLA</sequence>
<organism evidence="1 2">
    <name type="scientific">Vairimorpha ceranae</name>
    <dbReference type="NCBI Taxonomy" id="40302"/>
    <lineage>
        <taxon>Eukaryota</taxon>
        <taxon>Fungi</taxon>
        <taxon>Fungi incertae sedis</taxon>
        <taxon>Microsporidia</taxon>
        <taxon>Nosematidae</taxon>
        <taxon>Vairimorpha</taxon>
    </lineage>
</organism>
<gene>
    <name evidence="1" type="ORF">AAJ76_530000674</name>
</gene>
<evidence type="ECO:0000313" key="1">
    <source>
        <dbReference type="EMBL" id="KKO73538.1"/>
    </source>
</evidence>
<dbReference type="RefSeq" id="XP_024329280.1">
    <property type="nucleotide sequence ID" value="XM_024475939.1"/>
</dbReference>